<dbReference type="GO" id="GO:1901607">
    <property type="term" value="P:alpha-amino acid biosynthetic process"/>
    <property type="evidence" value="ECO:0007669"/>
    <property type="project" value="UniProtKB-ARBA"/>
</dbReference>
<dbReference type="GO" id="GO:0051287">
    <property type="term" value="F:NAD binding"/>
    <property type="evidence" value="ECO:0007669"/>
    <property type="project" value="InterPro"/>
</dbReference>
<dbReference type="InterPro" id="IPR051783">
    <property type="entry name" value="NAD(P)-dependent_oxidoreduct"/>
</dbReference>
<feature type="domain" description="Semialdehyde dehydrogenase NAD-binding" evidence="1">
    <location>
        <begin position="6"/>
        <end position="81"/>
    </location>
</feature>
<dbReference type="EMBL" id="RWJN01000082">
    <property type="protein sequence ID" value="TCD67906.1"/>
    <property type="molecule type" value="Genomic_DNA"/>
</dbReference>
<dbReference type="SUPFAM" id="SSF51735">
    <property type="entry name" value="NAD(P)-binding Rossmann-fold domains"/>
    <property type="match status" value="1"/>
</dbReference>
<comment type="caution">
    <text evidence="2">The sequence shown here is derived from an EMBL/GenBank/DDBJ whole genome shotgun (WGS) entry which is preliminary data.</text>
</comment>
<protein>
    <recommendedName>
        <fullName evidence="1">Semialdehyde dehydrogenase NAD-binding domain-containing protein</fullName>
    </recommendedName>
</protein>
<reference evidence="2 3" key="1">
    <citation type="submission" date="2018-11" db="EMBL/GenBank/DDBJ databases">
        <title>Genome assembly of Steccherinum ochraceum LE-BIN_3174, the white-rot fungus of the Steccherinaceae family (The Residual Polyporoid clade, Polyporales, Basidiomycota).</title>
        <authorList>
            <person name="Fedorova T.V."/>
            <person name="Glazunova O.A."/>
            <person name="Landesman E.O."/>
            <person name="Moiseenko K.V."/>
            <person name="Psurtseva N.V."/>
            <person name="Savinova O.S."/>
            <person name="Shakhova N.V."/>
            <person name="Tyazhelova T.V."/>
            <person name="Vasina D.V."/>
        </authorList>
    </citation>
    <scope>NUCLEOTIDE SEQUENCE [LARGE SCALE GENOMIC DNA]</scope>
    <source>
        <strain evidence="2 3">LE-BIN_3174</strain>
    </source>
</reference>
<keyword evidence="3" id="KW-1185">Reference proteome</keyword>
<organism evidence="2 3">
    <name type="scientific">Steccherinum ochraceum</name>
    <dbReference type="NCBI Taxonomy" id="92696"/>
    <lineage>
        <taxon>Eukaryota</taxon>
        <taxon>Fungi</taxon>
        <taxon>Dikarya</taxon>
        <taxon>Basidiomycota</taxon>
        <taxon>Agaricomycotina</taxon>
        <taxon>Agaricomycetes</taxon>
        <taxon>Polyporales</taxon>
        <taxon>Steccherinaceae</taxon>
        <taxon>Steccherinum</taxon>
    </lineage>
</organism>
<dbReference type="GO" id="GO:0004029">
    <property type="term" value="F:aldehyde dehydrogenase (NAD+) activity"/>
    <property type="evidence" value="ECO:0007669"/>
    <property type="project" value="TreeGrafter"/>
</dbReference>
<name>A0A4R0RK57_9APHY</name>
<dbReference type="PANTHER" id="PTHR48079:SF6">
    <property type="entry name" value="NAD(P)-BINDING DOMAIN-CONTAINING PROTEIN-RELATED"/>
    <property type="match status" value="1"/>
</dbReference>
<proteinExistence type="predicted"/>
<dbReference type="AlphaFoldDB" id="A0A4R0RK57"/>
<evidence type="ECO:0000313" key="2">
    <source>
        <dbReference type="EMBL" id="TCD67906.1"/>
    </source>
</evidence>
<dbReference type="InterPro" id="IPR036291">
    <property type="entry name" value="NAD(P)-bd_dom_sf"/>
</dbReference>
<dbReference type="OrthoDB" id="10262413at2759"/>
<dbReference type="Gene3D" id="3.40.50.720">
    <property type="entry name" value="NAD(P)-binding Rossmann-like Domain"/>
    <property type="match status" value="1"/>
</dbReference>
<dbReference type="Pfam" id="PF01118">
    <property type="entry name" value="Semialdhyde_dh"/>
    <property type="match status" value="1"/>
</dbReference>
<dbReference type="GO" id="GO:0005737">
    <property type="term" value="C:cytoplasm"/>
    <property type="evidence" value="ECO:0007669"/>
    <property type="project" value="TreeGrafter"/>
</dbReference>
<gene>
    <name evidence="2" type="ORF">EIP91_011840</name>
</gene>
<accession>A0A4R0RK57</accession>
<evidence type="ECO:0000259" key="1">
    <source>
        <dbReference type="Pfam" id="PF01118"/>
    </source>
</evidence>
<dbReference type="Proteomes" id="UP000292702">
    <property type="component" value="Unassembled WGS sequence"/>
</dbReference>
<evidence type="ECO:0000313" key="3">
    <source>
        <dbReference type="Proteomes" id="UP000292702"/>
    </source>
</evidence>
<dbReference type="PANTHER" id="PTHR48079">
    <property type="entry name" value="PROTEIN YEEZ"/>
    <property type="match status" value="1"/>
</dbReference>
<dbReference type="InterPro" id="IPR000534">
    <property type="entry name" value="Semialdehyde_DH_NAD-bd"/>
</dbReference>
<sequence>MASTKNVLFLGTTGYIGGSILDVLLDHPKAAEFSVTAYFRTAEQAKTYEQIVGEKAIFGGLDVVEEAAAKADIIFNCASADDLPLTKAVLAGAKKRFASSKVPVVVVQTSGSGVYSDHAEGEYASQKLLEDTDSATINALPTTQWHRVVDTTIIGAHDEGYITSYTVYPGVIYGLATGRFVKAGLQRSVPTCELYIALEDLKRGSPGIVGAGKNRLTFVDIHDTVDLYILLFDAIISGKKIASGADGHYFAVNGPLEVGAYFRAVGQALFELGAIKSAEVTQFTSEENNGPNGAVFFHLSGNALCEPTRSRSLGWKPKLPAEAVFDQIKDSMKVLLEQEAAKKST</sequence>